<dbReference type="PANTHER" id="PTHR41523">
    <property type="entry name" value="TWO-COMPONENT SYSTEM SENSOR PROTEIN"/>
    <property type="match status" value="1"/>
</dbReference>
<keyword evidence="7" id="KW-0067">ATP-binding</keyword>
<dbReference type="InterPro" id="IPR003594">
    <property type="entry name" value="HATPase_dom"/>
</dbReference>
<dbReference type="Gene3D" id="3.30.565.10">
    <property type="entry name" value="Histidine kinase-like ATPase, C-terminal domain"/>
    <property type="match status" value="1"/>
</dbReference>
<dbReference type="EC" id="2.7.13.3" evidence="2"/>
<name>A0AAU7BUP0_9FLAO</name>
<evidence type="ECO:0000256" key="3">
    <source>
        <dbReference type="ARBA" id="ARBA00022553"/>
    </source>
</evidence>
<keyword evidence="9" id="KW-0732">Signal</keyword>
<dbReference type="EMBL" id="CP157199">
    <property type="protein sequence ID" value="XBG61853.1"/>
    <property type="molecule type" value="Genomic_DNA"/>
</dbReference>
<dbReference type="GO" id="GO:0005524">
    <property type="term" value="F:ATP binding"/>
    <property type="evidence" value="ECO:0007669"/>
    <property type="project" value="UniProtKB-KW"/>
</dbReference>
<keyword evidence="6 11" id="KW-0418">Kinase</keyword>
<comment type="catalytic activity">
    <reaction evidence="1">
        <text>ATP + protein L-histidine = ADP + protein N-phospho-L-histidine.</text>
        <dbReference type="EC" id="2.7.13.3"/>
    </reaction>
</comment>
<dbReference type="InterPro" id="IPR011495">
    <property type="entry name" value="Sig_transdc_His_kin_sub2_dim/P"/>
</dbReference>
<keyword evidence="8" id="KW-0472">Membrane</keyword>
<evidence type="ECO:0000256" key="2">
    <source>
        <dbReference type="ARBA" id="ARBA00012438"/>
    </source>
</evidence>
<keyword evidence="4 11" id="KW-0808">Transferase</keyword>
<dbReference type="SMART" id="SM00387">
    <property type="entry name" value="HATPase_c"/>
    <property type="match status" value="1"/>
</dbReference>
<dbReference type="RefSeq" id="WP_347924675.1">
    <property type="nucleotide sequence ID" value="NZ_CP157199.1"/>
</dbReference>
<proteinExistence type="predicted"/>
<dbReference type="Pfam" id="PF02518">
    <property type="entry name" value="HATPase_c"/>
    <property type="match status" value="1"/>
</dbReference>
<sequence>MIKNLLTALIFFICSNTCFSQFDTSTKTSVNDYTKRIEKLIIEEELDSASYYISLSKITDYNSLLKNIALENPITYNQWYSFIVNASKQFDIEFHYISNFINKYVKEPINTKDINLDYVKLKWFQIYELRDRETVEDANFEHEKLLNYINRFKKEKEDVVKARLWADTHKLVLFEIQFDLENGKSLCLKNLEIARELDDKELIIAFLYHLCDFYIIEGNLDAYIKTSEECLETENSIANHTHYYQKILINLLDAYIYKGGYNERVKKLLQEMSSTQEGLYQSYSLYAKFLGTLENDSKDYQSVLKEFKVNTLLEFCSKINELGKGKLNPNDYCHLVNESANTLFKKGYTNEAFQFKNKALSLLREIYSQDLSKSLVSFSTKQAVRDKEAELKYQEERTNLYVIIASLTVALLIITLFFLLKKRTQSNLLKLKNKQIEINLKEKELLVKEVHHRVKNNFQIVSSLLELQSKGIEDKKAIELVNDGKVRIKSMALIHQKLYQNENGLIDFEDYVFNLVNELATIYAPKKKIRTNIKVSNIFFDVDTAIPLGLIINELITNAYKHAFLENEGDLKIEIRKETEEDYILEIVDNGVGISNEAKIKNNKSLGLYLVNRLTKQLQGKLTFKNENGAHYKIVFKDAFSRKLID</sequence>
<evidence type="ECO:0000256" key="6">
    <source>
        <dbReference type="ARBA" id="ARBA00022777"/>
    </source>
</evidence>
<evidence type="ECO:0000259" key="10">
    <source>
        <dbReference type="PROSITE" id="PS50109"/>
    </source>
</evidence>
<dbReference type="InterPro" id="IPR011990">
    <property type="entry name" value="TPR-like_helical_dom_sf"/>
</dbReference>
<dbReference type="PROSITE" id="PS50109">
    <property type="entry name" value="HIS_KIN"/>
    <property type="match status" value="1"/>
</dbReference>
<protein>
    <recommendedName>
        <fullName evidence="2">histidine kinase</fullName>
        <ecNumber evidence="2">2.7.13.3</ecNumber>
    </recommendedName>
</protein>
<dbReference type="GO" id="GO:0004673">
    <property type="term" value="F:protein histidine kinase activity"/>
    <property type="evidence" value="ECO:0007669"/>
    <property type="project" value="UniProtKB-EC"/>
</dbReference>
<dbReference type="InterPro" id="IPR005467">
    <property type="entry name" value="His_kinase_dom"/>
</dbReference>
<dbReference type="Gene3D" id="3.30.450.20">
    <property type="entry name" value="PAS domain"/>
    <property type="match status" value="1"/>
</dbReference>
<evidence type="ECO:0000256" key="5">
    <source>
        <dbReference type="ARBA" id="ARBA00022741"/>
    </source>
</evidence>
<feature type="chain" id="PRO_5043997426" description="histidine kinase" evidence="9">
    <location>
        <begin position="21"/>
        <end position="646"/>
    </location>
</feature>
<dbReference type="Gene3D" id="1.25.40.10">
    <property type="entry name" value="Tetratricopeptide repeat domain"/>
    <property type="match status" value="1"/>
</dbReference>
<evidence type="ECO:0000313" key="11">
    <source>
        <dbReference type="EMBL" id="XBG61853.1"/>
    </source>
</evidence>
<dbReference type="Pfam" id="PF07568">
    <property type="entry name" value="HisKA_2"/>
    <property type="match status" value="1"/>
</dbReference>
<evidence type="ECO:0000256" key="9">
    <source>
        <dbReference type="SAM" id="SignalP"/>
    </source>
</evidence>
<keyword evidence="8" id="KW-0812">Transmembrane</keyword>
<keyword evidence="3" id="KW-0597">Phosphoprotein</keyword>
<feature type="signal peptide" evidence="9">
    <location>
        <begin position="1"/>
        <end position="20"/>
    </location>
</feature>
<feature type="transmembrane region" description="Helical" evidence="8">
    <location>
        <begin position="400"/>
        <end position="420"/>
    </location>
</feature>
<dbReference type="PANTHER" id="PTHR41523:SF8">
    <property type="entry name" value="ETHYLENE RESPONSE SENSOR PROTEIN"/>
    <property type="match status" value="1"/>
</dbReference>
<reference evidence="11" key="1">
    <citation type="submission" date="2024-05" db="EMBL/GenBank/DDBJ databases">
        <title>Pontimicrobium maritimus sp. nov., isolated form sea water.</title>
        <authorList>
            <person name="Muhammad N."/>
            <person name="Vuong T.Q."/>
            <person name="Han H.L."/>
            <person name="Kim S.-G."/>
        </authorList>
    </citation>
    <scope>NUCLEOTIDE SEQUENCE</scope>
    <source>
        <strain evidence="11">SW4</strain>
    </source>
</reference>
<evidence type="ECO:0000256" key="1">
    <source>
        <dbReference type="ARBA" id="ARBA00000085"/>
    </source>
</evidence>
<organism evidence="11">
    <name type="scientific">Pontimicrobium sp. SW4</name>
    <dbReference type="NCBI Taxonomy" id="3153519"/>
    <lineage>
        <taxon>Bacteria</taxon>
        <taxon>Pseudomonadati</taxon>
        <taxon>Bacteroidota</taxon>
        <taxon>Flavobacteriia</taxon>
        <taxon>Flavobacteriales</taxon>
        <taxon>Flavobacteriaceae</taxon>
        <taxon>Pontimicrobium</taxon>
    </lineage>
</organism>
<dbReference type="AlphaFoldDB" id="A0AAU7BUP0"/>
<dbReference type="SUPFAM" id="SSF55874">
    <property type="entry name" value="ATPase domain of HSP90 chaperone/DNA topoisomerase II/histidine kinase"/>
    <property type="match status" value="1"/>
</dbReference>
<gene>
    <name evidence="11" type="ORF">ABGB03_02890</name>
</gene>
<keyword evidence="8" id="KW-1133">Transmembrane helix</keyword>
<evidence type="ECO:0000256" key="7">
    <source>
        <dbReference type="ARBA" id="ARBA00022840"/>
    </source>
</evidence>
<dbReference type="InterPro" id="IPR036890">
    <property type="entry name" value="HATPase_C_sf"/>
</dbReference>
<evidence type="ECO:0000256" key="8">
    <source>
        <dbReference type="SAM" id="Phobius"/>
    </source>
</evidence>
<keyword evidence="5" id="KW-0547">Nucleotide-binding</keyword>
<evidence type="ECO:0000256" key="4">
    <source>
        <dbReference type="ARBA" id="ARBA00022679"/>
    </source>
</evidence>
<feature type="domain" description="Histidine kinase" evidence="10">
    <location>
        <begin position="449"/>
        <end position="640"/>
    </location>
</feature>
<accession>A0AAU7BUP0</accession>